<feature type="non-terminal residue" evidence="1">
    <location>
        <position position="90"/>
    </location>
</feature>
<reference evidence="1" key="1">
    <citation type="journal article" date="2014" name="Front. Microbiol.">
        <title>High frequency of phylogenetically diverse reductive dehalogenase-homologous genes in deep subseafloor sedimentary metagenomes.</title>
        <authorList>
            <person name="Kawai M."/>
            <person name="Futagami T."/>
            <person name="Toyoda A."/>
            <person name="Takaki Y."/>
            <person name="Nishi S."/>
            <person name="Hori S."/>
            <person name="Arai W."/>
            <person name="Tsubouchi T."/>
            <person name="Morono Y."/>
            <person name="Uchiyama I."/>
            <person name="Ito T."/>
            <person name="Fujiyama A."/>
            <person name="Inagaki F."/>
            <person name="Takami H."/>
        </authorList>
    </citation>
    <scope>NUCLEOTIDE SEQUENCE</scope>
    <source>
        <strain evidence="1">Expedition CK06-06</strain>
    </source>
</reference>
<dbReference type="Pfam" id="PF00491">
    <property type="entry name" value="Arginase"/>
    <property type="match status" value="1"/>
</dbReference>
<dbReference type="GO" id="GO:0046872">
    <property type="term" value="F:metal ion binding"/>
    <property type="evidence" value="ECO:0007669"/>
    <property type="project" value="InterPro"/>
</dbReference>
<dbReference type="Gene3D" id="3.40.800.10">
    <property type="entry name" value="Ureohydrolase domain"/>
    <property type="match status" value="1"/>
</dbReference>
<dbReference type="InterPro" id="IPR023696">
    <property type="entry name" value="Ureohydrolase_dom_sf"/>
</dbReference>
<dbReference type="SUPFAM" id="SSF52768">
    <property type="entry name" value="Arginase/deacetylase"/>
    <property type="match status" value="1"/>
</dbReference>
<evidence type="ECO:0000313" key="1">
    <source>
        <dbReference type="EMBL" id="GAF86666.1"/>
    </source>
</evidence>
<proteinExistence type="predicted"/>
<dbReference type="AlphaFoldDB" id="X0TH97"/>
<gene>
    <name evidence="1" type="ORF">S01H1_24952</name>
</gene>
<name>X0TH97_9ZZZZ</name>
<dbReference type="InterPro" id="IPR006035">
    <property type="entry name" value="Ureohydrolase"/>
</dbReference>
<sequence>MTFFDFGEMIDYDTEFVFFGIPWNYLSSLEIVDSAKAPQKIREISENLGLTTEMGIEIPKLKVVDVGNVAIEPTNIENNIVEVENFMKSI</sequence>
<accession>X0TH97</accession>
<organism evidence="1">
    <name type="scientific">marine sediment metagenome</name>
    <dbReference type="NCBI Taxonomy" id="412755"/>
    <lineage>
        <taxon>unclassified sequences</taxon>
        <taxon>metagenomes</taxon>
        <taxon>ecological metagenomes</taxon>
    </lineage>
</organism>
<comment type="caution">
    <text evidence="1">The sequence shown here is derived from an EMBL/GenBank/DDBJ whole genome shotgun (WGS) entry which is preliminary data.</text>
</comment>
<protein>
    <submittedName>
        <fullName evidence="1">Uncharacterized protein</fullName>
    </submittedName>
</protein>
<dbReference type="EMBL" id="BARS01015028">
    <property type="protein sequence ID" value="GAF86666.1"/>
    <property type="molecule type" value="Genomic_DNA"/>
</dbReference>